<evidence type="ECO:0000313" key="2">
    <source>
        <dbReference type="Proteomes" id="UP000649345"/>
    </source>
</evidence>
<dbReference type="GO" id="GO:0005198">
    <property type="term" value="F:structural molecule activity"/>
    <property type="evidence" value="ECO:0007669"/>
    <property type="project" value="InterPro"/>
</dbReference>
<protein>
    <submittedName>
        <fullName evidence="1">Phage tail protein</fullName>
    </submittedName>
</protein>
<accession>A0A923LBJ6</accession>
<dbReference type="NCBIfam" id="TIGR02241">
    <property type="entry name" value="conserved hypothetical phage tail region protein"/>
    <property type="match status" value="1"/>
</dbReference>
<dbReference type="AlphaFoldDB" id="A0A923LBJ6"/>
<evidence type="ECO:0000313" key="1">
    <source>
        <dbReference type="EMBL" id="MBC5659189.1"/>
    </source>
</evidence>
<name>A0A923LBJ6_9FIRM</name>
<comment type="caution">
    <text evidence="1">The sequence shown here is derived from an EMBL/GenBank/DDBJ whole genome shotgun (WGS) entry which is preliminary data.</text>
</comment>
<dbReference type="RefSeq" id="WP_158363013.1">
    <property type="nucleotide sequence ID" value="NZ_JACOOR010000003.1"/>
</dbReference>
<proteinExistence type="predicted"/>
<dbReference type="EMBL" id="JACOOR010000003">
    <property type="protein sequence ID" value="MBC5659189.1"/>
    <property type="molecule type" value="Genomic_DNA"/>
</dbReference>
<sequence>MAYPFKKYNYKVEIDGITEASFSEVSGFDASIDVIEYRTGDEGVNWSRKMNGLTKFGNVTLKWGMTSSLSFYDWITSVSQGTSLGEDHNKNVTITLFDDDGSTALAVWTLTNAWPSKYTAPDFNASSSEIAFESVELVYESMTRES</sequence>
<dbReference type="PANTHER" id="PTHR38009">
    <property type="entry name" value="CONSERVED HYPOTHETICAL PHAGE TAIL PROTEIN"/>
    <property type="match status" value="1"/>
</dbReference>
<gene>
    <name evidence="1" type="ORF">H8S44_05320</name>
</gene>
<dbReference type="InterPro" id="IPR011747">
    <property type="entry name" value="CHP02241"/>
</dbReference>
<dbReference type="InterPro" id="IPR010667">
    <property type="entry name" value="Phage_T4_Gp19"/>
</dbReference>
<dbReference type="Pfam" id="PF06841">
    <property type="entry name" value="Phage_T4_gp19"/>
    <property type="match status" value="1"/>
</dbReference>
<dbReference type="PANTHER" id="PTHR38009:SF1">
    <property type="entry name" value="CONSERVED HYPOTHETICAL PHAGE TAIL PROTEIN"/>
    <property type="match status" value="1"/>
</dbReference>
<dbReference type="Proteomes" id="UP000649345">
    <property type="component" value="Unassembled WGS sequence"/>
</dbReference>
<organism evidence="1 2">
    <name type="scientific">Anaerosacchariphilus hominis</name>
    <dbReference type="NCBI Taxonomy" id="2763017"/>
    <lineage>
        <taxon>Bacteria</taxon>
        <taxon>Bacillati</taxon>
        <taxon>Bacillota</taxon>
        <taxon>Clostridia</taxon>
        <taxon>Lachnospirales</taxon>
        <taxon>Lachnospiraceae</taxon>
        <taxon>Anaerosacchariphilus</taxon>
    </lineage>
</organism>
<keyword evidence="2" id="KW-1185">Reference proteome</keyword>
<reference evidence="1" key="1">
    <citation type="submission" date="2020-08" db="EMBL/GenBank/DDBJ databases">
        <title>Genome public.</title>
        <authorList>
            <person name="Liu C."/>
            <person name="Sun Q."/>
        </authorList>
    </citation>
    <scope>NUCLEOTIDE SEQUENCE</scope>
    <source>
        <strain evidence="1">NSJ-68</strain>
    </source>
</reference>